<dbReference type="Proteomes" id="UP001211065">
    <property type="component" value="Unassembled WGS sequence"/>
</dbReference>
<accession>A0AAD5XYZ3</accession>
<evidence type="ECO:0000313" key="1">
    <source>
        <dbReference type="EMBL" id="KAJ3227454.1"/>
    </source>
</evidence>
<organism evidence="1 2">
    <name type="scientific">Clydaea vesicula</name>
    <dbReference type="NCBI Taxonomy" id="447962"/>
    <lineage>
        <taxon>Eukaryota</taxon>
        <taxon>Fungi</taxon>
        <taxon>Fungi incertae sedis</taxon>
        <taxon>Chytridiomycota</taxon>
        <taxon>Chytridiomycota incertae sedis</taxon>
        <taxon>Chytridiomycetes</taxon>
        <taxon>Lobulomycetales</taxon>
        <taxon>Lobulomycetaceae</taxon>
        <taxon>Clydaea</taxon>
    </lineage>
</organism>
<dbReference type="PANTHER" id="PTHR21705:SF11">
    <property type="entry name" value="FHIP FAMILY PROTEIN CG3558"/>
    <property type="match status" value="1"/>
</dbReference>
<dbReference type="InterPro" id="IPR019384">
    <property type="entry name" value="FHIP"/>
</dbReference>
<protein>
    <submittedName>
        <fullName evidence="1">Uncharacterized protein</fullName>
    </submittedName>
</protein>
<comment type="caution">
    <text evidence="1">The sequence shown here is derived from an EMBL/GenBank/DDBJ whole genome shotgun (WGS) entry which is preliminary data.</text>
</comment>
<dbReference type="PANTHER" id="PTHR21705">
    <property type="entry name" value="RAI16 PROTEIN-RELATED"/>
    <property type="match status" value="1"/>
</dbReference>
<dbReference type="EMBL" id="JADGJW010000016">
    <property type="protein sequence ID" value="KAJ3227454.1"/>
    <property type="molecule type" value="Genomic_DNA"/>
</dbReference>
<proteinExistence type="predicted"/>
<gene>
    <name evidence="1" type="ORF">HK099_001910</name>
</gene>
<sequence length="789" mass="92830">MFMIKGLSNLVSSTVEVLSPTIKTKTEAFRDHWAYIKHFYTVREDNLDHEKIEWINYTNIPYHLKSMLKYLIVEDIDDSSIVENFQVNSCFEFLLEENAFEFLVEKFELDNPIGVNIQVLKFFITILNNLLIANNVEEDHNSLEFNASNFLPESKFLKPLLKLLSLCSLINCGTNNLNQNYLQTPQDDVVSEGEEDFEDDDEKLNVSLKILNLNLINLLTKIVIKSPFLINLFYYDNSNFQKEENKLLKTVKSREIFEKQEEKKKKVFLLLDLILEDLFEIEEFEVGEFSRLILLDLISLIKDENLEKFLTDDERNYKTLVHKMREIYFKEQLNLIIEKNNNNLTLPIKLSKISKIRYILNLNDKNIIENEIADEKNNSLENNYADENFNNFKKLFFVMWEYVEKLLDCGSMDLKEKLETELKKFFEILFKELEDTKFPEKIKFSLQILIEFVKKTKNPKTLDFLLSLILYNKKFDVFDQIFLLAFDYELNYNVSVFALGLLNNIFSLFHDKVIIKLTDGIEELEMERDKKHITISNQDCRTKNLIKDILSIIGDKDPLLFTDSVDKFDDYFFEAFESIEYYKKIKLKESATSSSFSKESNYKECHEYGLKKSEKFYFLNKFLSNFQKIESKKIGWNVLFVSCFRTLSIFDNPVLENCLFFEKNDNKESMEKKLNLVNVLKNLVGNLLVSTSNLPDSKNNLNLTPKGESFIENIEENVKNQKILNHQDSKISLDLSNSLDEDNERLIGSSLQKEEDDKYLAYLVTVEFCKEISSILLLKGWKGEEIIQP</sequence>
<name>A0AAD5XYZ3_9FUNG</name>
<dbReference type="AlphaFoldDB" id="A0AAD5XYZ3"/>
<evidence type="ECO:0000313" key="2">
    <source>
        <dbReference type="Proteomes" id="UP001211065"/>
    </source>
</evidence>
<reference evidence="1" key="1">
    <citation type="submission" date="2020-05" db="EMBL/GenBank/DDBJ databases">
        <title>Phylogenomic resolution of chytrid fungi.</title>
        <authorList>
            <person name="Stajich J.E."/>
            <person name="Amses K."/>
            <person name="Simmons R."/>
            <person name="Seto K."/>
            <person name="Myers J."/>
            <person name="Bonds A."/>
            <person name="Quandt C.A."/>
            <person name="Barry K."/>
            <person name="Liu P."/>
            <person name="Grigoriev I."/>
            <person name="Longcore J.E."/>
            <person name="James T.Y."/>
        </authorList>
    </citation>
    <scope>NUCLEOTIDE SEQUENCE</scope>
    <source>
        <strain evidence="1">JEL0476</strain>
    </source>
</reference>
<keyword evidence="2" id="KW-1185">Reference proteome</keyword>